<reference evidence="3 4" key="1">
    <citation type="submission" date="2020-05" db="EMBL/GenBank/DDBJ databases">
        <authorList>
            <person name="Kim M.K."/>
        </authorList>
    </citation>
    <scope>NUCLEOTIDE SEQUENCE [LARGE SCALE GENOMIC DNA]</scope>
    <source>
        <strain evidence="3 4">BT25</strain>
    </source>
</reference>
<dbReference type="InterPro" id="IPR036812">
    <property type="entry name" value="NAD(P)_OxRdtase_dom_sf"/>
</dbReference>
<feature type="domain" description="NADP-dependent oxidoreductase" evidence="2">
    <location>
        <begin position="15"/>
        <end position="338"/>
    </location>
</feature>
<accession>A0A849VSM4</accession>
<proteinExistence type="predicted"/>
<evidence type="ECO:0000259" key="2">
    <source>
        <dbReference type="Pfam" id="PF00248"/>
    </source>
</evidence>
<dbReference type="Gene3D" id="3.20.20.100">
    <property type="entry name" value="NADP-dependent oxidoreductase domain"/>
    <property type="match status" value="1"/>
</dbReference>
<name>A0A849VSM4_9HYPH</name>
<dbReference type="CDD" id="cd19094">
    <property type="entry name" value="AKR_Tas-like"/>
    <property type="match status" value="1"/>
</dbReference>
<dbReference type="EMBL" id="JABUMX010000003">
    <property type="protein sequence ID" value="NTS32626.1"/>
    <property type="molecule type" value="Genomic_DNA"/>
</dbReference>
<comment type="caution">
    <text evidence="3">The sequence shown here is derived from an EMBL/GenBank/DDBJ whole genome shotgun (WGS) entry which is preliminary data.</text>
</comment>
<evidence type="ECO:0000313" key="3">
    <source>
        <dbReference type="EMBL" id="NTS32626.1"/>
    </source>
</evidence>
<dbReference type="Pfam" id="PF00248">
    <property type="entry name" value="Aldo_ket_red"/>
    <property type="match status" value="1"/>
</dbReference>
<keyword evidence="4" id="KW-1185">Reference proteome</keyword>
<gene>
    <name evidence="3" type="ORF">HQ945_15315</name>
</gene>
<dbReference type="InterPro" id="IPR050523">
    <property type="entry name" value="AKR_Detox_Biosynth"/>
</dbReference>
<dbReference type="PANTHER" id="PTHR43364:SF4">
    <property type="entry name" value="NAD(P)-LINKED OXIDOREDUCTASE SUPERFAMILY PROTEIN"/>
    <property type="match status" value="1"/>
</dbReference>
<dbReference type="PANTHER" id="PTHR43364">
    <property type="entry name" value="NADH-SPECIFIC METHYLGLYOXAL REDUCTASE-RELATED"/>
    <property type="match status" value="1"/>
</dbReference>
<organism evidence="3 4">
    <name type="scientific">Phyllobacterium pellucidum</name>
    <dbReference type="NCBI Taxonomy" id="2740464"/>
    <lineage>
        <taxon>Bacteria</taxon>
        <taxon>Pseudomonadati</taxon>
        <taxon>Pseudomonadota</taxon>
        <taxon>Alphaproteobacteria</taxon>
        <taxon>Hyphomicrobiales</taxon>
        <taxon>Phyllobacteriaceae</taxon>
        <taxon>Phyllobacterium</taxon>
    </lineage>
</organism>
<dbReference type="AlphaFoldDB" id="A0A849VSM4"/>
<keyword evidence="1" id="KW-0560">Oxidoreductase</keyword>
<evidence type="ECO:0000313" key="4">
    <source>
        <dbReference type="Proteomes" id="UP000550508"/>
    </source>
</evidence>
<dbReference type="SUPFAM" id="SSF51430">
    <property type="entry name" value="NAD(P)-linked oxidoreductase"/>
    <property type="match status" value="1"/>
</dbReference>
<dbReference type="InterPro" id="IPR023210">
    <property type="entry name" value="NADP_OxRdtase_dom"/>
</dbReference>
<dbReference type="RefSeq" id="WP_113279993.1">
    <property type="nucleotide sequence ID" value="NZ_JABUMX010000003.1"/>
</dbReference>
<protein>
    <submittedName>
        <fullName evidence="3">Aldo/keto reductase</fullName>
    </submittedName>
</protein>
<evidence type="ECO:0000256" key="1">
    <source>
        <dbReference type="ARBA" id="ARBA00023002"/>
    </source>
</evidence>
<dbReference type="Proteomes" id="UP000550508">
    <property type="component" value="Unassembled WGS sequence"/>
</dbReference>
<dbReference type="GO" id="GO:0016491">
    <property type="term" value="F:oxidoreductase activity"/>
    <property type="evidence" value="ECO:0007669"/>
    <property type="project" value="UniProtKB-KW"/>
</dbReference>
<sequence>MKLKKLGRTDIDVTEICLGTMTWGVQNTEEDAHRQIDYALDNGINFMDTAEVYAIPASPATYGKTETYIGTWFKKTGKRDKFVLATKISGGGNGWIRDGAKPSRRSVREAVEGSLQRLQTDYIDLYQVHYAARGHYHFGNGWHYAPHTQNKAEVPIQIEDALQGLNDMVKEGKIRHIGLSNETAWGIGQWLKLSERKELPRVASVQNEYGLLQRAFDLDLAELSHHEDVGLLAYSSLASGVLTGKYLDGKVPDGTRGSIQPGGLWRNNEHSAPAVRAYIDLAHKHGVDVAQLGIAFALTRPFMTAVIIGATTMEQLKVDIGAADLTLSPEILTEIEAIHRRFPRPL</sequence>